<dbReference type="AlphaFoldDB" id="C0E842"/>
<sequence length="47" mass="5460">MTRHHQWFLPVSPDHHPPPIPLGLPCAFMRQQPTMGVLSNLWTPPHR</sequence>
<reference evidence="1 2" key="1">
    <citation type="submission" date="2009-01" db="EMBL/GenBank/DDBJ databases">
        <authorList>
            <person name="Fulton L."/>
            <person name="Clifton S."/>
            <person name="Chinwalla A.T."/>
            <person name="Mitreva M."/>
            <person name="Sodergren E."/>
            <person name="Weinstock G."/>
            <person name="Clifton S."/>
            <person name="Dooling D.J."/>
            <person name="Fulton B."/>
            <person name="Minx P."/>
            <person name="Pepin K.H."/>
            <person name="Johnson M."/>
            <person name="Bhonagiri V."/>
            <person name="Nash W.E."/>
            <person name="Mardis E.R."/>
            <person name="Wilson R.K."/>
        </authorList>
    </citation>
    <scope>NUCLEOTIDE SEQUENCE [LARGE SCALE GENOMIC DNA]</scope>
    <source>
        <strain evidence="1 2">ATCC 33806</strain>
    </source>
</reference>
<protein>
    <submittedName>
        <fullName evidence="1">Uncharacterized protein</fullName>
    </submittedName>
</protein>
<name>C0E842_9CORY</name>
<dbReference type="HOGENOM" id="CLU_3166986_0_0_11"/>
<proteinExistence type="predicted"/>
<evidence type="ECO:0000313" key="1">
    <source>
        <dbReference type="EMBL" id="EEG25567.1"/>
    </source>
</evidence>
<accession>C0E842</accession>
<evidence type="ECO:0000313" key="2">
    <source>
        <dbReference type="Proteomes" id="UP000006247"/>
    </source>
</evidence>
<gene>
    <name evidence="1" type="ORF">CORMATOL_03184</name>
</gene>
<comment type="caution">
    <text evidence="1">The sequence shown here is derived from an EMBL/GenBank/DDBJ whole genome shotgun (WGS) entry which is preliminary data.</text>
</comment>
<dbReference type="EMBL" id="ACEB01000053">
    <property type="protein sequence ID" value="EEG25567.1"/>
    <property type="molecule type" value="Genomic_DNA"/>
</dbReference>
<organism evidence="1 2">
    <name type="scientific">Corynebacterium matruchotii ATCC 33806</name>
    <dbReference type="NCBI Taxonomy" id="566549"/>
    <lineage>
        <taxon>Bacteria</taxon>
        <taxon>Bacillati</taxon>
        <taxon>Actinomycetota</taxon>
        <taxon>Actinomycetes</taxon>
        <taxon>Mycobacteriales</taxon>
        <taxon>Corynebacteriaceae</taxon>
        <taxon>Corynebacterium</taxon>
    </lineage>
</organism>
<dbReference type="Proteomes" id="UP000006247">
    <property type="component" value="Unassembled WGS sequence"/>
</dbReference>